<dbReference type="EMBL" id="FXUG01000008">
    <property type="protein sequence ID" value="SMP63481.1"/>
    <property type="molecule type" value="Genomic_DNA"/>
</dbReference>
<proteinExistence type="predicted"/>
<protein>
    <submittedName>
        <fullName evidence="2">Uncharacterized protein</fullName>
    </submittedName>
</protein>
<dbReference type="Proteomes" id="UP001158067">
    <property type="component" value="Unassembled WGS sequence"/>
</dbReference>
<keyword evidence="1" id="KW-0812">Transmembrane</keyword>
<comment type="caution">
    <text evidence="2">The sequence shown here is derived from an EMBL/GenBank/DDBJ whole genome shotgun (WGS) entry which is preliminary data.</text>
</comment>
<reference evidence="2 3" key="1">
    <citation type="submission" date="2017-05" db="EMBL/GenBank/DDBJ databases">
        <authorList>
            <person name="Varghese N."/>
            <person name="Submissions S."/>
        </authorList>
    </citation>
    <scope>NUCLEOTIDE SEQUENCE [LARGE SCALE GENOMIC DNA]</scope>
    <source>
        <strain evidence="2 3">DSM 25457</strain>
    </source>
</reference>
<keyword evidence="3" id="KW-1185">Reference proteome</keyword>
<keyword evidence="1" id="KW-1133">Transmembrane helix</keyword>
<evidence type="ECO:0000313" key="3">
    <source>
        <dbReference type="Proteomes" id="UP001158067"/>
    </source>
</evidence>
<accession>A0ABY1Q8Y2</accession>
<organism evidence="2 3">
    <name type="scientific">Neorhodopirellula lusitana</name>
    <dbReference type="NCBI Taxonomy" id="445327"/>
    <lineage>
        <taxon>Bacteria</taxon>
        <taxon>Pseudomonadati</taxon>
        <taxon>Planctomycetota</taxon>
        <taxon>Planctomycetia</taxon>
        <taxon>Pirellulales</taxon>
        <taxon>Pirellulaceae</taxon>
        <taxon>Neorhodopirellula</taxon>
    </lineage>
</organism>
<evidence type="ECO:0000256" key="1">
    <source>
        <dbReference type="SAM" id="Phobius"/>
    </source>
</evidence>
<name>A0ABY1Q8Y2_9BACT</name>
<evidence type="ECO:0000313" key="2">
    <source>
        <dbReference type="EMBL" id="SMP63481.1"/>
    </source>
</evidence>
<gene>
    <name evidence="2" type="ORF">SAMN06265222_10886</name>
</gene>
<keyword evidence="1" id="KW-0472">Membrane</keyword>
<sequence>MNDANAIFTRWMARLGQYSYHVLAAWLQAGGMLALCAAVVFRVAAC</sequence>
<feature type="transmembrane region" description="Helical" evidence="1">
    <location>
        <begin position="20"/>
        <end position="45"/>
    </location>
</feature>